<reference evidence="1" key="1">
    <citation type="journal article" date="2014" name="Front. Microbiol.">
        <title>High frequency of phylogenetically diverse reductive dehalogenase-homologous genes in deep subseafloor sedimentary metagenomes.</title>
        <authorList>
            <person name="Kawai M."/>
            <person name="Futagami T."/>
            <person name="Toyoda A."/>
            <person name="Takaki Y."/>
            <person name="Nishi S."/>
            <person name="Hori S."/>
            <person name="Arai W."/>
            <person name="Tsubouchi T."/>
            <person name="Morono Y."/>
            <person name="Uchiyama I."/>
            <person name="Ito T."/>
            <person name="Fujiyama A."/>
            <person name="Inagaki F."/>
            <person name="Takami H."/>
        </authorList>
    </citation>
    <scope>NUCLEOTIDE SEQUENCE</scope>
    <source>
        <strain evidence="1">Expedition CK06-06</strain>
    </source>
</reference>
<sequence length="68" mass="8241">MNPILKDDNTTISFFKEEVREFVRVRNWTKYHTPKNLIQALSIEVAELSEIFLFKDYSLETIRKNKEY</sequence>
<dbReference type="PANTHER" id="PTHR14552:SF21">
    <property type="entry name" value="DCTP PYROPHOSPHATASE 1"/>
    <property type="match status" value="1"/>
</dbReference>
<dbReference type="EMBL" id="BART01025141">
    <property type="protein sequence ID" value="GAG97235.1"/>
    <property type="molecule type" value="Genomic_DNA"/>
</dbReference>
<protein>
    <submittedName>
        <fullName evidence="1">Uncharacterized protein</fullName>
    </submittedName>
</protein>
<comment type="caution">
    <text evidence="1">The sequence shown here is derived from an EMBL/GenBank/DDBJ whole genome shotgun (WGS) entry which is preliminary data.</text>
</comment>
<proteinExistence type="predicted"/>
<dbReference type="PANTHER" id="PTHR14552">
    <property type="match status" value="1"/>
</dbReference>
<evidence type="ECO:0000313" key="1">
    <source>
        <dbReference type="EMBL" id="GAG97235.1"/>
    </source>
</evidence>
<accession>X1BQC7</accession>
<gene>
    <name evidence="1" type="ORF">S01H4_45195</name>
</gene>
<dbReference type="SUPFAM" id="SSF101386">
    <property type="entry name" value="all-alpha NTP pyrophosphatases"/>
    <property type="match status" value="1"/>
</dbReference>
<dbReference type="AlphaFoldDB" id="X1BQC7"/>
<name>X1BQC7_9ZZZZ</name>
<dbReference type="Gene3D" id="1.10.287.1080">
    <property type="entry name" value="MazG-like"/>
    <property type="match status" value="1"/>
</dbReference>
<organism evidence="1">
    <name type="scientific">marine sediment metagenome</name>
    <dbReference type="NCBI Taxonomy" id="412755"/>
    <lineage>
        <taxon>unclassified sequences</taxon>
        <taxon>metagenomes</taxon>
        <taxon>ecological metagenomes</taxon>
    </lineage>
</organism>